<organism evidence="6 7">
    <name type="scientific">Aspergillus sclerotialis</name>
    <dbReference type="NCBI Taxonomy" id="2070753"/>
    <lineage>
        <taxon>Eukaryota</taxon>
        <taxon>Fungi</taxon>
        <taxon>Dikarya</taxon>
        <taxon>Ascomycota</taxon>
        <taxon>Pezizomycotina</taxon>
        <taxon>Eurotiomycetes</taxon>
        <taxon>Eurotiomycetidae</taxon>
        <taxon>Eurotiales</taxon>
        <taxon>Aspergillaceae</taxon>
        <taxon>Aspergillus</taxon>
        <taxon>Aspergillus subgen. Polypaecilum</taxon>
    </lineage>
</organism>
<evidence type="ECO:0000256" key="2">
    <source>
        <dbReference type="ARBA" id="ARBA00022692"/>
    </source>
</evidence>
<feature type="transmembrane region" description="Helical" evidence="5">
    <location>
        <begin position="289"/>
        <end position="308"/>
    </location>
</feature>
<dbReference type="InterPro" id="IPR011701">
    <property type="entry name" value="MFS"/>
</dbReference>
<feature type="transmembrane region" description="Helical" evidence="5">
    <location>
        <begin position="47"/>
        <end position="65"/>
    </location>
</feature>
<feature type="transmembrane region" description="Helical" evidence="5">
    <location>
        <begin position="132"/>
        <end position="150"/>
    </location>
</feature>
<dbReference type="OrthoDB" id="5215911at2759"/>
<dbReference type="EMBL" id="MVGC01000001">
    <property type="protein sequence ID" value="RJE27639.1"/>
    <property type="molecule type" value="Genomic_DNA"/>
</dbReference>
<keyword evidence="3 5" id="KW-1133">Transmembrane helix</keyword>
<dbReference type="PANTHER" id="PTHR23502">
    <property type="entry name" value="MAJOR FACILITATOR SUPERFAMILY"/>
    <property type="match status" value="1"/>
</dbReference>
<evidence type="ECO:0000256" key="1">
    <source>
        <dbReference type="ARBA" id="ARBA00004141"/>
    </source>
</evidence>
<dbReference type="SUPFAM" id="SSF103473">
    <property type="entry name" value="MFS general substrate transporter"/>
    <property type="match status" value="1"/>
</dbReference>
<feature type="transmembrane region" description="Helical" evidence="5">
    <location>
        <begin position="226"/>
        <end position="247"/>
    </location>
</feature>
<dbReference type="STRING" id="2070753.A0A3A2ZWU9"/>
<dbReference type="Gene3D" id="1.20.1250.20">
    <property type="entry name" value="MFS general substrate transporter like domains"/>
    <property type="match status" value="1"/>
</dbReference>
<dbReference type="GO" id="GO:0005886">
    <property type="term" value="C:plasma membrane"/>
    <property type="evidence" value="ECO:0007669"/>
    <property type="project" value="TreeGrafter"/>
</dbReference>
<proteinExistence type="predicted"/>
<keyword evidence="2 5" id="KW-0812">Transmembrane</keyword>
<name>A0A3A2ZWU9_9EURO</name>
<feature type="transmembrane region" description="Helical" evidence="5">
    <location>
        <begin position="183"/>
        <end position="205"/>
    </location>
</feature>
<keyword evidence="7" id="KW-1185">Reference proteome</keyword>
<protein>
    <submittedName>
        <fullName evidence="6">Major Facilitator Superfamily</fullName>
    </submittedName>
</protein>
<feature type="transmembrane region" description="Helical" evidence="5">
    <location>
        <begin position="320"/>
        <end position="342"/>
    </location>
</feature>
<keyword evidence="4 5" id="KW-0472">Membrane</keyword>
<dbReference type="GO" id="GO:0022857">
    <property type="term" value="F:transmembrane transporter activity"/>
    <property type="evidence" value="ECO:0007669"/>
    <property type="project" value="InterPro"/>
</dbReference>
<comment type="subcellular location">
    <subcellularLocation>
        <location evidence="1">Membrane</location>
        <topology evidence="1">Multi-pass membrane protein</topology>
    </subcellularLocation>
</comment>
<accession>A0A3A2ZWU9</accession>
<dbReference type="AlphaFoldDB" id="A0A3A2ZWU9"/>
<comment type="caution">
    <text evidence="6">The sequence shown here is derived from an EMBL/GenBank/DDBJ whole genome shotgun (WGS) entry which is preliminary data.</text>
</comment>
<dbReference type="Proteomes" id="UP000266188">
    <property type="component" value="Unassembled WGS sequence"/>
</dbReference>
<feature type="transmembrane region" description="Helical" evidence="5">
    <location>
        <begin position="253"/>
        <end position="277"/>
    </location>
</feature>
<dbReference type="PANTHER" id="PTHR23502:SF50">
    <property type="entry name" value="TRANSPORTER, PUTATIVE (AFU_ORTHOLOGUE AFUA_5G00430)-RELATED"/>
    <property type="match status" value="1"/>
</dbReference>
<evidence type="ECO:0000256" key="3">
    <source>
        <dbReference type="ARBA" id="ARBA00022989"/>
    </source>
</evidence>
<gene>
    <name evidence="6" type="ORF">PHISCL_00064</name>
</gene>
<evidence type="ECO:0000313" key="7">
    <source>
        <dbReference type="Proteomes" id="UP000266188"/>
    </source>
</evidence>
<feature type="transmembrane region" description="Helical" evidence="5">
    <location>
        <begin position="17"/>
        <end position="35"/>
    </location>
</feature>
<evidence type="ECO:0000313" key="6">
    <source>
        <dbReference type="EMBL" id="RJE27639.1"/>
    </source>
</evidence>
<evidence type="ECO:0000256" key="5">
    <source>
        <dbReference type="SAM" id="Phobius"/>
    </source>
</evidence>
<sequence>MTIADLFFVHHRGGMNGLYMAMVMIGSFLTPIAAGTQAIKQGWRWPYRTMGICNAALFVFLFFLYEETKYVPPSITLRSERYHSKTITKVDVDGLRKQFSSTHHEFEDNIPMSPWSKRLSLFTLTSEPIWPYFYRPFVVLLTFPAVLFSGIQYASGLVWLTMMSTVLSLVLPLPPYNFNPQQIGLMSIGPFIGNTIGAIYGGFLGDRSVLIYARRNRGYYEPEMRLYNLHLPAILMCAGLIMFGTTLSKGMHWIYPSISGAFFGFGLGCISDVSLTLVIDSYRELTGDAFTGIAFLRNAIIIGIPFVISPFMETVGVSNMFTLCGLASLGVSSLILPMIIFGKRMRMLFSGRYYRMIDEQRT</sequence>
<dbReference type="InterPro" id="IPR036259">
    <property type="entry name" value="MFS_trans_sf"/>
</dbReference>
<dbReference type="Pfam" id="PF07690">
    <property type="entry name" value="MFS_1"/>
    <property type="match status" value="1"/>
</dbReference>
<evidence type="ECO:0000256" key="4">
    <source>
        <dbReference type="ARBA" id="ARBA00023136"/>
    </source>
</evidence>
<reference evidence="7" key="1">
    <citation type="submission" date="2017-02" db="EMBL/GenBank/DDBJ databases">
        <authorList>
            <person name="Tafer H."/>
            <person name="Lopandic K."/>
        </authorList>
    </citation>
    <scope>NUCLEOTIDE SEQUENCE [LARGE SCALE GENOMIC DNA]</scope>
    <source>
        <strain evidence="7">CBS 366.77</strain>
    </source>
</reference>